<evidence type="ECO:0000313" key="2">
    <source>
        <dbReference type="Proteomes" id="UP000325372"/>
    </source>
</evidence>
<comment type="caution">
    <text evidence="1">The sequence shown here is derived from an EMBL/GenBank/DDBJ whole genome shotgun (WGS) entry which is preliminary data.</text>
</comment>
<accession>A0A5N0THX1</accession>
<reference evidence="1 2" key="1">
    <citation type="submission" date="2019-09" db="EMBL/GenBank/DDBJ databases">
        <title>Wenzhouxiangella sp. Genome sequencing and assembly.</title>
        <authorList>
            <person name="Zhang R."/>
        </authorList>
    </citation>
    <scope>NUCLEOTIDE SEQUENCE [LARGE SCALE GENOMIC DNA]</scope>
    <source>
        <strain evidence="1 2">W260</strain>
    </source>
</reference>
<organism evidence="1 2">
    <name type="scientific">Marinihelvus fidelis</name>
    <dbReference type="NCBI Taxonomy" id="2613842"/>
    <lineage>
        <taxon>Bacteria</taxon>
        <taxon>Pseudomonadati</taxon>
        <taxon>Pseudomonadota</taxon>
        <taxon>Gammaproteobacteria</taxon>
        <taxon>Chromatiales</taxon>
        <taxon>Wenzhouxiangellaceae</taxon>
        <taxon>Marinihelvus</taxon>
    </lineage>
</organism>
<protein>
    <recommendedName>
        <fullName evidence="3">Tail assembly chaperone</fullName>
    </recommendedName>
</protein>
<dbReference type="Proteomes" id="UP000325372">
    <property type="component" value="Unassembled WGS sequence"/>
</dbReference>
<name>A0A5N0THX1_9GAMM</name>
<dbReference type="EMBL" id="VYXP01000002">
    <property type="protein sequence ID" value="KAA9133456.1"/>
    <property type="molecule type" value="Genomic_DNA"/>
</dbReference>
<keyword evidence="2" id="KW-1185">Reference proteome</keyword>
<dbReference type="RefSeq" id="WP_150863017.1">
    <property type="nucleotide sequence ID" value="NZ_VYXP01000002.1"/>
</dbReference>
<evidence type="ECO:0008006" key="3">
    <source>
        <dbReference type="Google" id="ProtNLM"/>
    </source>
</evidence>
<sequence>MGNIHFKGARDTVSVKVTAKLPQDLGKTMSVPFHCKFKVPDRPTAQQITKDAAAGKLTDDEIIREYLVGWDRLLDADEQPVEFSTENLDELLTIGPYQAAIVNGFLELLYGREALRQKN</sequence>
<evidence type="ECO:0000313" key="1">
    <source>
        <dbReference type="EMBL" id="KAA9133456.1"/>
    </source>
</evidence>
<gene>
    <name evidence="1" type="ORF">F3N42_03645</name>
</gene>
<proteinExistence type="predicted"/>
<dbReference type="AlphaFoldDB" id="A0A5N0THX1"/>